<evidence type="ECO:0008006" key="4">
    <source>
        <dbReference type="Google" id="ProtNLM"/>
    </source>
</evidence>
<evidence type="ECO:0000313" key="2">
    <source>
        <dbReference type="EMBL" id="MBK5929391.1"/>
    </source>
</evidence>
<keyword evidence="1" id="KW-0812">Transmembrane</keyword>
<keyword evidence="1" id="KW-1133">Transmembrane helix</keyword>
<dbReference type="Gene3D" id="3.30.420.380">
    <property type="match status" value="1"/>
</dbReference>
<feature type="transmembrane region" description="Helical" evidence="1">
    <location>
        <begin position="211"/>
        <end position="233"/>
    </location>
</feature>
<organism evidence="2 3">
    <name type="scientific">Halochromatium salexigens</name>
    <name type="common">Chromatium salexigens</name>
    <dbReference type="NCBI Taxonomy" id="49447"/>
    <lineage>
        <taxon>Bacteria</taxon>
        <taxon>Pseudomonadati</taxon>
        <taxon>Pseudomonadota</taxon>
        <taxon>Gammaproteobacteria</taxon>
        <taxon>Chromatiales</taxon>
        <taxon>Chromatiaceae</taxon>
        <taxon>Halochromatium</taxon>
    </lineage>
</organism>
<reference evidence="2" key="1">
    <citation type="submission" date="2017-05" db="EMBL/GenBank/DDBJ databases">
        <authorList>
            <person name="Imhoff J.F."/>
            <person name="Rahn T."/>
            <person name="Kuenzel S."/>
            <person name="Neulinger S.C."/>
        </authorList>
    </citation>
    <scope>NUCLEOTIDE SEQUENCE</scope>
    <source>
        <strain evidence="2">DSM 4395</strain>
    </source>
</reference>
<keyword evidence="1" id="KW-0472">Membrane</keyword>
<sequence length="364" mass="40659">MALTDALSRLKQPSLSASSLGLVLARWRRQWLDCLPRGPRLWLASRHPDLVIAPRGDSAEVFRDIIGERQLIGALDARAADSALAIDAGGKQAWSRTILELPAEVVLLRRLVLPAQVRDHLRQVLTYELDRLTPFNPAEVFFDARVSALLGQGSKLEVELALCPRERAGVWLETLRSTPTPVTTLTWAGAWPEANLLPAEARPRPRRLPWILTWLLGLLVVALLAAVLITPLWQRAHEQQRLTQALRGLSAQAQEVSEVREALERARLGSVAVLERKREYPRMTELMLELTELLPDGTWVQTLNYRDGAVDIRGESTQATALIGLLERGPGIDNVTFRSPVMQIDASGNERFHIAFDYRSMEAP</sequence>
<evidence type="ECO:0000313" key="3">
    <source>
        <dbReference type="Proteomes" id="UP001296967"/>
    </source>
</evidence>
<accession>A0AAJ0UDI0</accession>
<gene>
    <name evidence="2" type="ORF">CCR82_02285</name>
</gene>
<comment type="caution">
    <text evidence="2">The sequence shown here is derived from an EMBL/GenBank/DDBJ whole genome shotgun (WGS) entry which is preliminary data.</text>
</comment>
<dbReference type="SUPFAM" id="SSF53067">
    <property type="entry name" value="Actin-like ATPase domain"/>
    <property type="match status" value="1"/>
</dbReference>
<evidence type="ECO:0000256" key="1">
    <source>
        <dbReference type="SAM" id="Phobius"/>
    </source>
</evidence>
<proteinExistence type="predicted"/>
<name>A0AAJ0UDI0_HALSE</name>
<dbReference type="Pfam" id="PF05137">
    <property type="entry name" value="PilN"/>
    <property type="match status" value="1"/>
</dbReference>
<keyword evidence="3" id="KW-1185">Reference proteome</keyword>
<dbReference type="RefSeq" id="WP_201243743.1">
    <property type="nucleotide sequence ID" value="NZ_NHSF01000014.1"/>
</dbReference>
<dbReference type="PANTHER" id="PTHR40278:SF1">
    <property type="entry name" value="DNA UTILIZATION PROTEIN HOFN"/>
    <property type="match status" value="1"/>
</dbReference>
<dbReference type="InterPro" id="IPR043129">
    <property type="entry name" value="ATPase_NBD"/>
</dbReference>
<reference evidence="2" key="2">
    <citation type="journal article" date="2020" name="Microorganisms">
        <title>Osmotic Adaptation and Compatible Solute Biosynthesis of Phototrophic Bacteria as Revealed from Genome Analyses.</title>
        <authorList>
            <person name="Imhoff J.F."/>
            <person name="Rahn T."/>
            <person name="Kunzel S."/>
            <person name="Keller A."/>
            <person name="Neulinger S.C."/>
        </authorList>
    </citation>
    <scope>NUCLEOTIDE SEQUENCE</scope>
    <source>
        <strain evidence="2">DSM 4395</strain>
    </source>
</reference>
<dbReference type="EMBL" id="NHSF01000014">
    <property type="protein sequence ID" value="MBK5929391.1"/>
    <property type="molecule type" value="Genomic_DNA"/>
</dbReference>
<dbReference type="Proteomes" id="UP001296967">
    <property type="component" value="Unassembled WGS sequence"/>
</dbReference>
<dbReference type="InterPro" id="IPR052534">
    <property type="entry name" value="Extracell_DNA_Util/SecSys_Comp"/>
</dbReference>
<dbReference type="PANTHER" id="PTHR40278">
    <property type="entry name" value="DNA UTILIZATION PROTEIN HOFN"/>
    <property type="match status" value="1"/>
</dbReference>
<dbReference type="InterPro" id="IPR007813">
    <property type="entry name" value="PilN"/>
</dbReference>
<dbReference type="AlphaFoldDB" id="A0AAJ0UDI0"/>
<protein>
    <recommendedName>
        <fullName evidence="4">General secretion pathway protein L</fullName>
    </recommendedName>
</protein>